<accession>A0A831SRM2</accession>
<protein>
    <submittedName>
        <fullName evidence="3">Ferrous iron transport protein A</fullName>
    </submittedName>
</protein>
<evidence type="ECO:0000259" key="2">
    <source>
        <dbReference type="SMART" id="SM00899"/>
    </source>
</evidence>
<reference evidence="3" key="1">
    <citation type="journal article" date="2020" name="mSystems">
        <title>Genome- and Community-Level Interaction Insights into Carbon Utilization and Element Cycling Functions of Hydrothermarchaeota in Hydrothermal Sediment.</title>
        <authorList>
            <person name="Zhou Z."/>
            <person name="Liu Y."/>
            <person name="Xu W."/>
            <person name="Pan J."/>
            <person name="Luo Z.H."/>
            <person name="Li M."/>
        </authorList>
    </citation>
    <scope>NUCLEOTIDE SEQUENCE [LARGE SCALE GENOMIC DNA]</scope>
    <source>
        <strain evidence="3">SpSt-1181</strain>
    </source>
</reference>
<name>A0A831SRM2_PROAE</name>
<proteinExistence type="predicted"/>
<feature type="domain" description="Ferrous iron transporter FeoA-like" evidence="2">
    <location>
        <begin position="2"/>
        <end position="88"/>
    </location>
</feature>
<dbReference type="SMART" id="SM00899">
    <property type="entry name" value="FeoA"/>
    <property type="match status" value="1"/>
</dbReference>
<sequence>MKLLSTLCNGETGIISQFIPPHKPIQAYGKQARARHRLTAQRMRENGFTEGEKITMLQNEGAGPLVIRINTRQTVLVRSVAEQIVVQSPDKTGNRR</sequence>
<organism evidence="3">
    <name type="scientific">Prosthecochloris aestuarii</name>
    <dbReference type="NCBI Taxonomy" id="1102"/>
    <lineage>
        <taxon>Bacteria</taxon>
        <taxon>Pseudomonadati</taxon>
        <taxon>Chlorobiota</taxon>
        <taxon>Chlorobiia</taxon>
        <taxon>Chlorobiales</taxon>
        <taxon>Chlorobiaceae</taxon>
        <taxon>Prosthecochloris</taxon>
    </lineage>
</organism>
<dbReference type="EMBL" id="DSBW01000004">
    <property type="protein sequence ID" value="HED30110.1"/>
    <property type="molecule type" value="Genomic_DNA"/>
</dbReference>
<dbReference type="InterPro" id="IPR038157">
    <property type="entry name" value="FeoA_core_dom"/>
</dbReference>
<dbReference type="Proteomes" id="UP000886335">
    <property type="component" value="Unassembled WGS sequence"/>
</dbReference>
<dbReference type="Gene3D" id="2.30.30.90">
    <property type="match status" value="1"/>
</dbReference>
<dbReference type="InterPro" id="IPR007167">
    <property type="entry name" value="Fe-transptr_FeoA-like"/>
</dbReference>
<dbReference type="AlphaFoldDB" id="A0A831SRM2"/>
<gene>
    <name evidence="3" type="ORF">ENN50_00120</name>
</gene>
<dbReference type="Pfam" id="PF04023">
    <property type="entry name" value="FeoA"/>
    <property type="match status" value="1"/>
</dbReference>
<dbReference type="GO" id="GO:0046914">
    <property type="term" value="F:transition metal ion binding"/>
    <property type="evidence" value="ECO:0007669"/>
    <property type="project" value="InterPro"/>
</dbReference>
<evidence type="ECO:0000313" key="3">
    <source>
        <dbReference type="EMBL" id="HED30110.1"/>
    </source>
</evidence>
<keyword evidence="1" id="KW-0408">Iron</keyword>
<evidence type="ECO:0000256" key="1">
    <source>
        <dbReference type="ARBA" id="ARBA00023004"/>
    </source>
</evidence>
<comment type="caution">
    <text evidence="3">The sequence shown here is derived from an EMBL/GenBank/DDBJ whole genome shotgun (WGS) entry which is preliminary data.</text>
</comment>
<dbReference type="SUPFAM" id="SSF50037">
    <property type="entry name" value="C-terminal domain of transcriptional repressors"/>
    <property type="match status" value="1"/>
</dbReference>
<dbReference type="InterPro" id="IPR008988">
    <property type="entry name" value="Transcriptional_repressor_C"/>
</dbReference>